<evidence type="ECO:0000313" key="3">
    <source>
        <dbReference type="Proteomes" id="UP000591272"/>
    </source>
</evidence>
<sequence>MGVSWEEAATLPAVGVTAWAAVDAVQPRPGETVVVSAEAGGVGVLAAQLVRLRGATVVGTAGGHNFDFLRSLGIVPVSHGPGLAEEIRKVAPEGVDAYIDTFGGGNVDIAIALGVPAHRINTVADPLAVRRYGVHGRAQEDAFSPVLVAELADLVARGRLAVPINTVYPLERVGEAYVEPARRHTRGKIVLSSFPRPTASGSAGPCSVTGPATRRRARQPQPARGGPWPPGRRPASAWIGAL</sequence>
<dbReference type="Gene3D" id="3.90.180.10">
    <property type="entry name" value="Medium-chain alcohol dehydrogenases, catalytic domain"/>
    <property type="match status" value="1"/>
</dbReference>
<dbReference type="PANTHER" id="PTHR11695">
    <property type="entry name" value="ALCOHOL DEHYDROGENASE RELATED"/>
    <property type="match status" value="1"/>
</dbReference>
<protein>
    <submittedName>
        <fullName evidence="2">NADPH:quinone reductase-like Zn-dependent oxidoreductase</fullName>
    </submittedName>
</protein>
<dbReference type="EMBL" id="JACCBT010000001">
    <property type="protein sequence ID" value="NYE14926.1"/>
    <property type="molecule type" value="Genomic_DNA"/>
</dbReference>
<dbReference type="RefSeq" id="WP_179835713.1">
    <property type="nucleotide sequence ID" value="NZ_BMRD01000045.1"/>
</dbReference>
<accession>A0A7Y9GEC5</accession>
<dbReference type="PANTHER" id="PTHR11695:SF294">
    <property type="entry name" value="RETICULON-4-INTERACTING PROTEIN 1, MITOCHONDRIAL"/>
    <property type="match status" value="1"/>
</dbReference>
<keyword evidence="3" id="KW-1185">Reference proteome</keyword>
<dbReference type="AlphaFoldDB" id="A0A7Y9GEC5"/>
<dbReference type="Pfam" id="PF13602">
    <property type="entry name" value="ADH_zinc_N_2"/>
    <property type="match status" value="1"/>
</dbReference>
<dbReference type="InterPro" id="IPR036291">
    <property type="entry name" value="NAD(P)-bd_dom_sf"/>
</dbReference>
<feature type="region of interest" description="Disordered" evidence="1">
    <location>
        <begin position="193"/>
        <end position="236"/>
    </location>
</feature>
<dbReference type="InterPro" id="IPR050700">
    <property type="entry name" value="YIM1/Zinc_Alcohol_DH_Fams"/>
</dbReference>
<proteinExistence type="predicted"/>
<gene>
    <name evidence="2" type="ORF">BJ999_005222</name>
</gene>
<dbReference type="Gene3D" id="3.40.50.720">
    <property type="entry name" value="NAD(P)-binding Rossmann-like Domain"/>
    <property type="match status" value="1"/>
</dbReference>
<reference evidence="2 3" key="1">
    <citation type="submission" date="2020-07" db="EMBL/GenBank/DDBJ databases">
        <title>Sequencing the genomes of 1000 actinobacteria strains.</title>
        <authorList>
            <person name="Klenk H.-P."/>
        </authorList>
    </citation>
    <scope>NUCLEOTIDE SEQUENCE [LARGE SCALE GENOMIC DNA]</scope>
    <source>
        <strain evidence="2 3">DSM 43461</strain>
    </source>
</reference>
<dbReference type="Proteomes" id="UP000591272">
    <property type="component" value="Unassembled WGS sequence"/>
</dbReference>
<name>A0A7Y9GEC5_9ACTN</name>
<comment type="caution">
    <text evidence="2">The sequence shown here is derived from an EMBL/GenBank/DDBJ whole genome shotgun (WGS) entry which is preliminary data.</text>
</comment>
<dbReference type="SUPFAM" id="SSF51735">
    <property type="entry name" value="NAD(P)-binding Rossmann-fold domains"/>
    <property type="match status" value="1"/>
</dbReference>
<evidence type="ECO:0000313" key="2">
    <source>
        <dbReference type="EMBL" id="NYE14926.1"/>
    </source>
</evidence>
<organism evidence="2 3">
    <name type="scientific">Actinomadura citrea</name>
    <dbReference type="NCBI Taxonomy" id="46158"/>
    <lineage>
        <taxon>Bacteria</taxon>
        <taxon>Bacillati</taxon>
        <taxon>Actinomycetota</taxon>
        <taxon>Actinomycetes</taxon>
        <taxon>Streptosporangiales</taxon>
        <taxon>Thermomonosporaceae</taxon>
        <taxon>Actinomadura</taxon>
    </lineage>
</organism>
<evidence type="ECO:0000256" key="1">
    <source>
        <dbReference type="SAM" id="MobiDB-lite"/>
    </source>
</evidence>